<evidence type="ECO:0000256" key="3">
    <source>
        <dbReference type="SAM" id="SignalP"/>
    </source>
</evidence>
<dbReference type="EMBL" id="CAJVCH010020818">
    <property type="protein sequence ID" value="CAG7689965.1"/>
    <property type="molecule type" value="Genomic_DNA"/>
</dbReference>
<evidence type="ECO:0000256" key="2">
    <source>
        <dbReference type="SAM" id="MobiDB-lite"/>
    </source>
</evidence>
<dbReference type="OrthoDB" id="7740727at2759"/>
<feature type="compositionally biased region" description="Polar residues" evidence="2">
    <location>
        <begin position="159"/>
        <end position="170"/>
    </location>
</feature>
<dbReference type="GO" id="GO:0006508">
    <property type="term" value="P:proteolysis"/>
    <property type="evidence" value="ECO:0007669"/>
    <property type="project" value="InterPro"/>
</dbReference>
<accession>A0A8J2NPS0</accession>
<feature type="chain" id="PRO_5035254751" description="Peptidase S1 domain-containing protein" evidence="3">
    <location>
        <begin position="25"/>
        <end position="582"/>
    </location>
</feature>
<feature type="region of interest" description="Disordered" evidence="2">
    <location>
        <begin position="103"/>
        <end position="136"/>
    </location>
</feature>
<name>A0A8J2NPS0_9HEXA</name>
<feature type="compositionally biased region" description="Low complexity" evidence="2">
    <location>
        <begin position="178"/>
        <end position="201"/>
    </location>
</feature>
<dbReference type="FunFam" id="2.40.10.10:FF:000068">
    <property type="entry name" value="transmembrane protease serine 2"/>
    <property type="match status" value="1"/>
</dbReference>
<feature type="compositionally biased region" description="Acidic residues" evidence="2">
    <location>
        <begin position="109"/>
        <end position="121"/>
    </location>
</feature>
<evidence type="ECO:0000313" key="6">
    <source>
        <dbReference type="Proteomes" id="UP000708208"/>
    </source>
</evidence>
<evidence type="ECO:0000259" key="4">
    <source>
        <dbReference type="PROSITE" id="PS50240"/>
    </source>
</evidence>
<keyword evidence="3" id="KW-0732">Signal</keyword>
<dbReference type="PANTHER" id="PTHR24252:SF7">
    <property type="entry name" value="HYALIN"/>
    <property type="match status" value="1"/>
</dbReference>
<keyword evidence="6" id="KW-1185">Reference proteome</keyword>
<dbReference type="GO" id="GO:0004252">
    <property type="term" value="F:serine-type endopeptidase activity"/>
    <property type="evidence" value="ECO:0007669"/>
    <property type="project" value="InterPro"/>
</dbReference>
<dbReference type="Pfam" id="PF00089">
    <property type="entry name" value="Trypsin"/>
    <property type="match status" value="1"/>
</dbReference>
<gene>
    <name evidence="5" type="ORF">AFUS01_LOCUS3452</name>
</gene>
<dbReference type="SMART" id="SM00020">
    <property type="entry name" value="Tryp_SPc"/>
    <property type="match status" value="1"/>
</dbReference>
<dbReference type="PROSITE" id="PS50240">
    <property type="entry name" value="TRYPSIN_DOM"/>
    <property type="match status" value="1"/>
</dbReference>
<dbReference type="InterPro" id="IPR001254">
    <property type="entry name" value="Trypsin_dom"/>
</dbReference>
<keyword evidence="1" id="KW-1015">Disulfide bond</keyword>
<sequence length="582" mass="64354">MELKVLLLCLCLVGSSRWVNTVSASPEETPARPPHSFFYNFFYRIYNDFLGRTNDTAGSVRNNTGRQFLPGLSPPEVLLIQQQQQRHQALALAQLNQQIIRNQNKDDDSSSEEDDAFDSEEIWGRPPPQRGVLLGRRRVPGSLGFYRSEETFDAPDAANASSNEINARQAETTEESTTETTEATTETTEATTETTEATTESTTEETTESTTEETTESTTEETTESTTEETTESTTDDTTTDDSTTDSTTDDSTTDDSTTDDSTTESTTDDSTTDDSTTESTTDDSTTDDSTTETTPEDSTTDGTDTTEGSGRPKVPPYRSSLHCRCGTQTKTEVPFGSSTLETNIYPWIVSIQTKKAHLCTGNIINSKFILTSATCVKRHRDPKKLIVEASLATPGRTKKYQVQRVIFRPDYHPTRRENDIALLEVKTAINPSKFVKFVCLPIGDKHTEGAGTLVTLTNHPKTKKLALIQELVQPVGVSRCKQLMNQNRAQLPNEAFCTASPAQHCNGDSGGSFVTRGQGYSFAIKGLIINSGCYKGKRPAVYTQVTKYMNWVLNNARNGQYCRLPNFKNRLLNLNKHNNQV</sequence>
<feature type="signal peptide" evidence="3">
    <location>
        <begin position="1"/>
        <end position="24"/>
    </location>
</feature>
<feature type="compositionally biased region" description="Acidic residues" evidence="2">
    <location>
        <begin position="202"/>
        <end position="300"/>
    </location>
</feature>
<dbReference type="PANTHER" id="PTHR24252">
    <property type="entry name" value="ACROSIN-RELATED"/>
    <property type="match status" value="1"/>
</dbReference>
<reference evidence="5" key="1">
    <citation type="submission" date="2021-06" db="EMBL/GenBank/DDBJ databases">
        <authorList>
            <person name="Hodson N. C."/>
            <person name="Mongue J. A."/>
            <person name="Jaron S. K."/>
        </authorList>
    </citation>
    <scope>NUCLEOTIDE SEQUENCE</scope>
</reference>
<evidence type="ECO:0000256" key="1">
    <source>
        <dbReference type="ARBA" id="ARBA00023157"/>
    </source>
</evidence>
<protein>
    <recommendedName>
        <fullName evidence="4">Peptidase S1 domain-containing protein</fullName>
    </recommendedName>
</protein>
<dbReference type="AlphaFoldDB" id="A0A8J2NPS0"/>
<feature type="domain" description="Peptidase S1" evidence="4">
    <location>
        <begin position="334"/>
        <end position="558"/>
    </location>
</feature>
<organism evidence="5 6">
    <name type="scientific">Allacma fusca</name>
    <dbReference type="NCBI Taxonomy" id="39272"/>
    <lineage>
        <taxon>Eukaryota</taxon>
        <taxon>Metazoa</taxon>
        <taxon>Ecdysozoa</taxon>
        <taxon>Arthropoda</taxon>
        <taxon>Hexapoda</taxon>
        <taxon>Collembola</taxon>
        <taxon>Symphypleona</taxon>
        <taxon>Sminthuridae</taxon>
        <taxon>Allacma</taxon>
    </lineage>
</organism>
<proteinExistence type="predicted"/>
<evidence type="ECO:0000313" key="5">
    <source>
        <dbReference type="EMBL" id="CAG7689965.1"/>
    </source>
</evidence>
<dbReference type="Proteomes" id="UP000708208">
    <property type="component" value="Unassembled WGS sequence"/>
</dbReference>
<feature type="region of interest" description="Disordered" evidence="2">
    <location>
        <begin position="154"/>
        <end position="323"/>
    </location>
</feature>
<comment type="caution">
    <text evidence="5">The sequence shown here is derived from an EMBL/GenBank/DDBJ whole genome shotgun (WGS) entry which is preliminary data.</text>
</comment>